<dbReference type="PROSITE" id="PS51257">
    <property type="entry name" value="PROKAR_LIPOPROTEIN"/>
    <property type="match status" value="1"/>
</dbReference>
<gene>
    <name evidence="1" type="ORF">AHTJR_09065</name>
</gene>
<dbReference type="Proteomes" id="UP000294395">
    <property type="component" value="Chromosome"/>
</dbReference>
<evidence type="ECO:0000313" key="2">
    <source>
        <dbReference type="Proteomes" id="UP000294395"/>
    </source>
</evidence>
<dbReference type="AlphaFoldDB" id="A0A4P7B5Y5"/>
<dbReference type="EMBL" id="CP038009">
    <property type="protein sequence ID" value="QBQ16423.1"/>
    <property type="molecule type" value="Genomic_DNA"/>
</dbReference>
<accession>A0A4P7B5Y5</accession>
<organism evidence="1 2">
    <name type="scientific">Acinetobacter haemolyticus</name>
    <dbReference type="NCBI Taxonomy" id="29430"/>
    <lineage>
        <taxon>Bacteria</taxon>
        <taxon>Pseudomonadati</taxon>
        <taxon>Pseudomonadota</taxon>
        <taxon>Gammaproteobacteria</taxon>
        <taxon>Moraxellales</taxon>
        <taxon>Moraxellaceae</taxon>
        <taxon>Acinetobacter</taxon>
    </lineage>
</organism>
<name>A0A4P7B5Y5_ACIHA</name>
<dbReference type="RefSeq" id="WP_134252496.1">
    <property type="nucleotide sequence ID" value="NZ_CP038009.1"/>
</dbReference>
<protein>
    <submittedName>
        <fullName evidence="1">Uncharacterized protein</fullName>
    </submittedName>
</protein>
<reference evidence="1 2" key="1">
    <citation type="submission" date="2019-03" db="EMBL/GenBank/DDBJ databases">
        <title>Complete genome sequence of two outbreak-associated Acinetobacter haemolyticus strains.</title>
        <authorList>
            <person name="Bai L."/>
            <person name="Zhang S.-C."/>
            <person name="Deng Y."/>
            <person name="Song C.-C."/>
            <person name="Kang G.-B."/>
            <person name="Dong Y."/>
            <person name="Wang Y."/>
            <person name="Gao F."/>
            <person name="Huang H."/>
        </authorList>
    </citation>
    <scope>NUCLEOTIDE SEQUENCE [LARGE SCALE GENOMIC DNA]</scope>
    <source>
        <strain evidence="1 2">TJR01</strain>
    </source>
</reference>
<sequence>MNKTIIILPLMLAVSSCTLLPKIENNASNFEKFKGFKIMDIPREDVNVGAQWQQGFGPTGEAANPENLISTKSYTIIDSKTQFGVEIISNFYNILNLSPIAQNHTSVLLEDIKIVTVKNLTELDLSANTQVLYEAISVGNISIKTDSSYAAEVESALLKKFGNSNISLNSHKLSSKKINANDLFVAYRVVAMGKPTITEKTKRFTEGSIQIDDFIINLNPNAAINCMCGKYAIGNGPTFQEKRQCEIQHPLKVSVENHLLGKTASGGMKKLFDIPWNRTTQDYQNIHTSQHNASYKVEKIQINAVLNSKAVNSCLFIQGSTFYDRSNIKLVTITYPIHPVQKPVASGW</sequence>
<proteinExistence type="predicted"/>
<evidence type="ECO:0000313" key="1">
    <source>
        <dbReference type="EMBL" id="QBQ16423.1"/>
    </source>
</evidence>